<accession>A0AAV9H5J0</accession>
<name>A0AAV9H5J0_9PEZI</name>
<keyword evidence="8" id="KW-0539">Nucleus</keyword>
<reference evidence="10" key="2">
    <citation type="submission" date="2023-05" db="EMBL/GenBank/DDBJ databases">
        <authorList>
            <consortium name="Lawrence Berkeley National Laboratory"/>
            <person name="Steindorff A."/>
            <person name="Hensen N."/>
            <person name="Bonometti L."/>
            <person name="Westerberg I."/>
            <person name="Brannstrom I.O."/>
            <person name="Guillou S."/>
            <person name="Cros-Aarteil S."/>
            <person name="Calhoun S."/>
            <person name="Haridas S."/>
            <person name="Kuo A."/>
            <person name="Mondo S."/>
            <person name="Pangilinan J."/>
            <person name="Riley R."/>
            <person name="Labutti K."/>
            <person name="Andreopoulos B."/>
            <person name="Lipzen A."/>
            <person name="Chen C."/>
            <person name="Yanf M."/>
            <person name="Daum C."/>
            <person name="Ng V."/>
            <person name="Clum A."/>
            <person name="Ohm R."/>
            <person name="Martin F."/>
            <person name="Silar P."/>
            <person name="Natvig D."/>
            <person name="Lalanne C."/>
            <person name="Gautier V."/>
            <person name="Ament-Velasquez S.L."/>
            <person name="Kruys A."/>
            <person name="Hutchinson M.I."/>
            <person name="Powell A.J."/>
            <person name="Barry K."/>
            <person name="Miller A.N."/>
            <person name="Grigoriev I.V."/>
            <person name="Debuchy R."/>
            <person name="Gladieux P."/>
            <person name="Thoren M.H."/>
            <person name="Johannesson H."/>
        </authorList>
    </citation>
    <scope>NUCLEOTIDE SEQUENCE</scope>
    <source>
        <strain evidence="10">PSN243</strain>
    </source>
</reference>
<gene>
    <name evidence="10" type="ORF">QBC34DRAFT_388523</name>
</gene>
<dbReference type="AlphaFoldDB" id="A0AAV9H5J0"/>
<reference evidence="10" key="1">
    <citation type="journal article" date="2023" name="Mol. Phylogenet. Evol.">
        <title>Genome-scale phylogeny and comparative genomics of the fungal order Sordariales.</title>
        <authorList>
            <person name="Hensen N."/>
            <person name="Bonometti L."/>
            <person name="Westerberg I."/>
            <person name="Brannstrom I.O."/>
            <person name="Guillou S."/>
            <person name="Cros-Aarteil S."/>
            <person name="Calhoun S."/>
            <person name="Haridas S."/>
            <person name="Kuo A."/>
            <person name="Mondo S."/>
            <person name="Pangilinan J."/>
            <person name="Riley R."/>
            <person name="LaButti K."/>
            <person name="Andreopoulos B."/>
            <person name="Lipzen A."/>
            <person name="Chen C."/>
            <person name="Yan M."/>
            <person name="Daum C."/>
            <person name="Ng V."/>
            <person name="Clum A."/>
            <person name="Steindorff A."/>
            <person name="Ohm R.A."/>
            <person name="Martin F."/>
            <person name="Silar P."/>
            <person name="Natvig D.O."/>
            <person name="Lalanne C."/>
            <person name="Gautier V."/>
            <person name="Ament-Velasquez S.L."/>
            <person name="Kruys A."/>
            <person name="Hutchinson M.I."/>
            <person name="Powell A.J."/>
            <person name="Barry K."/>
            <person name="Miller A.N."/>
            <person name="Grigoriev I.V."/>
            <person name="Debuchy R."/>
            <person name="Gladieux P."/>
            <person name="Hiltunen Thoren M."/>
            <person name="Johannesson H."/>
        </authorList>
    </citation>
    <scope>NUCLEOTIDE SEQUENCE</scope>
    <source>
        <strain evidence="10">PSN243</strain>
    </source>
</reference>
<evidence type="ECO:0000313" key="10">
    <source>
        <dbReference type="EMBL" id="KAK4455981.1"/>
    </source>
</evidence>
<evidence type="ECO:0000256" key="9">
    <source>
        <dbReference type="SAM" id="MobiDB-lite"/>
    </source>
</evidence>
<protein>
    <submittedName>
        <fullName evidence="10">Cyclin-dependent kinase</fullName>
    </submittedName>
</protein>
<keyword evidence="10" id="KW-0808">Transferase</keyword>
<evidence type="ECO:0000256" key="1">
    <source>
        <dbReference type="ARBA" id="ARBA00004123"/>
    </source>
</evidence>
<evidence type="ECO:0000256" key="5">
    <source>
        <dbReference type="ARBA" id="ARBA00022491"/>
    </source>
</evidence>
<feature type="compositionally biased region" description="Polar residues" evidence="9">
    <location>
        <begin position="308"/>
        <end position="327"/>
    </location>
</feature>
<dbReference type="GO" id="GO:0016301">
    <property type="term" value="F:kinase activity"/>
    <property type="evidence" value="ECO:0007669"/>
    <property type="project" value="UniProtKB-KW"/>
</dbReference>
<feature type="compositionally biased region" description="Polar residues" evidence="9">
    <location>
        <begin position="108"/>
        <end position="131"/>
    </location>
</feature>
<evidence type="ECO:0000313" key="11">
    <source>
        <dbReference type="Proteomes" id="UP001321760"/>
    </source>
</evidence>
<dbReference type="Pfam" id="PF08528">
    <property type="entry name" value="Whi5"/>
    <property type="match status" value="1"/>
</dbReference>
<dbReference type="EMBL" id="MU865913">
    <property type="protein sequence ID" value="KAK4455981.1"/>
    <property type="molecule type" value="Genomic_DNA"/>
</dbReference>
<feature type="region of interest" description="Disordered" evidence="9">
    <location>
        <begin position="1"/>
        <end position="42"/>
    </location>
</feature>
<evidence type="ECO:0000256" key="8">
    <source>
        <dbReference type="ARBA" id="ARBA00023242"/>
    </source>
</evidence>
<keyword evidence="7" id="KW-0804">Transcription</keyword>
<evidence type="ECO:0000256" key="2">
    <source>
        <dbReference type="ARBA" id="ARBA00004496"/>
    </source>
</evidence>
<keyword evidence="11" id="KW-1185">Reference proteome</keyword>
<comment type="subcellular location">
    <subcellularLocation>
        <location evidence="2">Cytoplasm</location>
    </subcellularLocation>
    <subcellularLocation>
        <location evidence="1">Nucleus</location>
    </subcellularLocation>
</comment>
<keyword evidence="10" id="KW-0418">Kinase</keyword>
<evidence type="ECO:0000256" key="6">
    <source>
        <dbReference type="ARBA" id="ARBA00023015"/>
    </source>
</evidence>
<feature type="compositionally biased region" description="Basic and acidic residues" evidence="9">
    <location>
        <begin position="298"/>
        <end position="307"/>
    </location>
</feature>
<comment type="caution">
    <text evidence="10">The sequence shown here is derived from an EMBL/GenBank/DDBJ whole genome shotgun (WGS) entry which is preliminary data.</text>
</comment>
<evidence type="ECO:0000256" key="4">
    <source>
        <dbReference type="ARBA" id="ARBA00022490"/>
    </source>
</evidence>
<dbReference type="GO" id="GO:0005737">
    <property type="term" value="C:cytoplasm"/>
    <property type="evidence" value="ECO:0007669"/>
    <property type="project" value="UniProtKB-SubCell"/>
</dbReference>
<feature type="compositionally biased region" description="Low complexity" evidence="9">
    <location>
        <begin position="22"/>
        <end position="32"/>
    </location>
</feature>
<feature type="region of interest" description="Disordered" evidence="9">
    <location>
        <begin position="200"/>
        <end position="335"/>
    </location>
</feature>
<proteinExistence type="inferred from homology"/>
<comment type="similarity">
    <text evidence="3">Belongs to the WHI5/NRM1 family.</text>
</comment>
<dbReference type="Proteomes" id="UP001321760">
    <property type="component" value="Unassembled WGS sequence"/>
</dbReference>
<keyword evidence="6" id="KW-0805">Transcription regulation</keyword>
<sequence>MDPSSPTKRRVLGALDPNVSSPKQCQPPKQQPTTDLSVSQQSIPCSAWVDRASELAEPASVTEGDRKRSISTTRPSFDSKPSRKRPCLGDAEEPHILVPDRNNDRQRSTSPDTSSLFDNSITDTSQLTTVTEPDIENPDPVPFLGDREMPIPVPPRPQPSRSPEDIKRKAEILRVRLGLARYKVKTGQPDVTLDQLEAQAHSCQVGQSRHRDRMSQLSCDLERSVAAVTASAGAKARRPLPTSPPTRRTSPPPVTGRQANSKEAPTDEDEEMGNQENDAGVLPKLPRDIGPPTTPRRTRPEDEERRLSSSALQNGAVSGLLSLSRSSEAPRGRRS</sequence>
<dbReference type="InterPro" id="IPR013734">
    <property type="entry name" value="TF_Nrm1/Whi5"/>
</dbReference>
<feature type="compositionally biased region" description="Low complexity" evidence="9">
    <location>
        <begin position="224"/>
        <end position="234"/>
    </location>
</feature>
<feature type="compositionally biased region" description="Pro residues" evidence="9">
    <location>
        <begin position="151"/>
        <end position="160"/>
    </location>
</feature>
<organism evidence="10 11">
    <name type="scientific">Podospora aff. communis PSN243</name>
    <dbReference type="NCBI Taxonomy" id="3040156"/>
    <lineage>
        <taxon>Eukaryota</taxon>
        <taxon>Fungi</taxon>
        <taxon>Dikarya</taxon>
        <taxon>Ascomycota</taxon>
        <taxon>Pezizomycotina</taxon>
        <taxon>Sordariomycetes</taxon>
        <taxon>Sordariomycetidae</taxon>
        <taxon>Sordariales</taxon>
        <taxon>Podosporaceae</taxon>
        <taxon>Podospora</taxon>
    </lineage>
</organism>
<evidence type="ECO:0000256" key="3">
    <source>
        <dbReference type="ARBA" id="ARBA00006922"/>
    </source>
</evidence>
<keyword evidence="5" id="KW-0678">Repressor</keyword>
<evidence type="ECO:0000256" key="7">
    <source>
        <dbReference type="ARBA" id="ARBA00023163"/>
    </source>
</evidence>
<keyword evidence="4" id="KW-0963">Cytoplasm</keyword>
<dbReference type="GO" id="GO:0005634">
    <property type="term" value="C:nucleus"/>
    <property type="evidence" value="ECO:0007669"/>
    <property type="project" value="UniProtKB-SubCell"/>
</dbReference>
<feature type="region of interest" description="Disordered" evidence="9">
    <location>
        <begin position="56"/>
        <end position="167"/>
    </location>
</feature>
<feature type="compositionally biased region" description="Polar residues" evidence="9">
    <location>
        <begin position="33"/>
        <end position="42"/>
    </location>
</feature>